<evidence type="ECO:0000313" key="3">
    <source>
        <dbReference type="Proteomes" id="UP001156903"/>
    </source>
</evidence>
<evidence type="ECO:0000313" key="2">
    <source>
        <dbReference type="EMBL" id="GLS13494.1"/>
    </source>
</evidence>
<feature type="transmembrane region" description="Helical" evidence="1">
    <location>
        <begin position="15"/>
        <end position="35"/>
    </location>
</feature>
<dbReference type="EMBL" id="BSPB01000005">
    <property type="protein sequence ID" value="GLS13494.1"/>
    <property type="molecule type" value="Genomic_DNA"/>
</dbReference>
<evidence type="ECO:0000256" key="1">
    <source>
        <dbReference type="SAM" id="Phobius"/>
    </source>
</evidence>
<accession>A0ABQ6C005</accession>
<dbReference type="Proteomes" id="UP001156903">
    <property type="component" value="Unassembled WGS sequence"/>
</dbReference>
<comment type="caution">
    <text evidence="2">The sequence shown here is derived from an EMBL/GenBank/DDBJ whole genome shotgun (WGS) entry which is preliminary data.</text>
</comment>
<evidence type="ECO:0008006" key="4">
    <source>
        <dbReference type="Google" id="ProtNLM"/>
    </source>
</evidence>
<gene>
    <name evidence="2" type="ORF">GCM10007935_09240</name>
</gene>
<protein>
    <recommendedName>
        <fullName evidence="4">Toxin CptA</fullName>
    </recommendedName>
</protein>
<organism evidence="2 3">
    <name type="scientific">Hydrogenophaga electricum</name>
    <dbReference type="NCBI Taxonomy" id="1230953"/>
    <lineage>
        <taxon>Bacteria</taxon>
        <taxon>Pseudomonadati</taxon>
        <taxon>Pseudomonadota</taxon>
        <taxon>Betaproteobacteria</taxon>
        <taxon>Burkholderiales</taxon>
        <taxon>Comamonadaceae</taxon>
        <taxon>Hydrogenophaga</taxon>
    </lineage>
</organism>
<proteinExistence type="predicted"/>
<keyword evidence="1" id="KW-0812">Transmembrane</keyword>
<keyword evidence="1" id="KW-0472">Membrane</keyword>
<reference evidence="3" key="1">
    <citation type="journal article" date="2019" name="Int. J. Syst. Evol. Microbiol.">
        <title>The Global Catalogue of Microorganisms (GCM) 10K type strain sequencing project: providing services to taxonomists for standard genome sequencing and annotation.</title>
        <authorList>
            <consortium name="The Broad Institute Genomics Platform"/>
            <consortium name="The Broad Institute Genome Sequencing Center for Infectious Disease"/>
            <person name="Wu L."/>
            <person name="Ma J."/>
        </authorList>
    </citation>
    <scope>NUCLEOTIDE SEQUENCE [LARGE SCALE GENOMIC DNA]</scope>
    <source>
        <strain evidence="3">NBRC 109341</strain>
    </source>
</reference>
<sequence length="154" mass="17224">MRSAPSVVFPVGRSAFYGTCQGVLAVLALVMSLLWGHSMSGQPGWAAWTLAGGLLAWAGWCLVAFHGWWRSPQGWLHWEAGVMPDERGEGGWLWRSQAYPDGTRLTGVECVLDLQTRMCLRLFFLDRGSRWIWVERQCDPVNWSAMRRAVVAGG</sequence>
<keyword evidence="1" id="KW-1133">Transmembrane helix</keyword>
<keyword evidence="3" id="KW-1185">Reference proteome</keyword>
<feature type="transmembrane region" description="Helical" evidence="1">
    <location>
        <begin position="47"/>
        <end position="69"/>
    </location>
</feature>
<name>A0ABQ6C005_9BURK</name>